<comment type="caution">
    <text evidence="1">The sequence shown here is derived from an EMBL/GenBank/DDBJ whole genome shotgun (WGS) entry which is preliminary data.</text>
</comment>
<sequence length="144" mass="16587">MMNEKLDLTALRNAVSSLEDSLDVVSDSTWFDQQSKQVKNTLVAGVIQNFEFVYEIGIKMIKRQIEAESASPEEVDETNFREVLRVAAEKGLIADVEAWFKYRQMRNITAHTYDHEKAKKVYQGTLDFIVDARDLLQKLEARNV</sequence>
<accession>A0A3E1KFA4</accession>
<dbReference type="AlphaFoldDB" id="A0A3E1KFA4"/>
<gene>
    <name evidence="1" type="ORF">DZD52_19860</name>
</gene>
<evidence type="ECO:0000313" key="2">
    <source>
        <dbReference type="Proteomes" id="UP000259570"/>
    </source>
</evidence>
<proteinExistence type="predicted"/>
<dbReference type="Proteomes" id="UP000259570">
    <property type="component" value="Unassembled WGS sequence"/>
</dbReference>
<reference evidence="1 2" key="1">
    <citation type="submission" date="2018-08" db="EMBL/GenBank/DDBJ databases">
        <title>Genome sequencing of X. nasturtii WHRI 8984.</title>
        <authorList>
            <person name="Studholme D.J."/>
            <person name="Mchugh J."/>
            <person name="Vicente J."/>
        </authorList>
    </citation>
    <scope>NUCLEOTIDE SEQUENCE [LARGE SCALE GENOMIC DNA]</scope>
    <source>
        <strain evidence="1 2">WHRI 8984</strain>
    </source>
</reference>
<protein>
    <recommendedName>
        <fullName evidence="3">Nucleotidyltransferase</fullName>
    </recommendedName>
</protein>
<dbReference type="OrthoDB" id="9810452at2"/>
<dbReference type="Pfam" id="PF08780">
    <property type="entry name" value="NTase_sub_bind"/>
    <property type="match status" value="1"/>
</dbReference>
<dbReference type="EMBL" id="QUZM01000070">
    <property type="protein sequence ID" value="RFF36863.1"/>
    <property type="molecule type" value="Genomic_DNA"/>
</dbReference>
<evidence type="ECO:0000313" key="1">
    <source>
        <dbReference type="EMBL" id="RFF36863.1"/>
    </source>
</evidence>
<dbReference type="SUPFAM" id="SSF81593">
    <property type="entry name" value="Nucleotidyltransferase substrate binding subunit/domain"/>
    <property type="match status" value="1"/>
</dbReference>
<organism evidence="1 2">
    <name type="scientific">Xanthomonas nasturtii</name>
    <dbReference type="NCBI Taxonomy" id="1843581"/>
    <lineage>
        <taxon>Bacteria</taxon>
        <taxon>Pseudomonadati</taxon>
        <taxon>Pseudomonadota</taxon>
        <taxon>Gammaproteobacteria</taxon>
        <taxon>Lysobacterales</taxon>
        <taxon>Lysobacteraceae</taxon>
        <taxon>Xanthomonas</taxon>
    </lineage>
</organism>
<name>A0A3E1KFA4_9XANT</name>
<dbReference type="Gene3D" id="1.20.120.330">
    <property type="entry name" value="Nucleotidyltransferases domain 2"/>
    <property type="match status" value="1"/>
</dbReference>
<evidence type="ECO:0008006" key="3">
    <source>
        <dbReference type="Google" id="ProtNLM"/>
    </source>
</evidence>
<dbReference type="NCBIfam" id="TIGR01987">
    <property type="entry name" value="HI0074"/>
    <property type="match status" value="1"/>
</dbReference>
<dbReference type="InterPro" id="IPR010235">
    <property type="entry name" value="HepT"/>
</dbReference>
<dbReference type="STRING" id="1843581.A7D16_20445"/>